<name>A0A2P7BPT8_9HYPH</name>
<dbReference type="EMBL" id="PGGO01000008">
    <property type="protein sequence ID" value="PSH68498.1"/>
    <property type="molecule type" value="Genomic_DNA"/>
</dbReference>
<gene>
    <name evidence="2" type="ORF">CU102_12020</name>
</gene>
<accession>A0A2P7BPT8</accession>
<evidence type="ECO:0000259" key="1">
    <source>
        <dbReference type="Pfam" id="PF14301"/>
    </source>
</evidence>
<sequence length="73" mass="8036">MAQIRIASGDTTTTTVFRDGTNVDHELTPHQIVNLFLQSSAFVSDVYAAAWALKALEPIPSDFSDDSHWPPYA</sequence>
<comment type="caution">
    <text evidence="2">The sequence shown here is derived from an EMBL/GenBank/DDBJ whole genome shotgun (WGS) entry which is preliminary data.</text>
</comment>
<feature type="domain" description="DUF4376" evidence="1">
    <location>
        <begin position="3"/>
        <end position="55"/>
    </location>
</feature>
<dbReference type="Proteomes" id="UP000241444">
    <property type="component" value="Unassembled WGS sequence"/>
</dbReference>
<protein>
    <recommendedName>
        <fullName evidence="1">DUF4376 domain-containing protein</fullName>
    </recommendedName>
</protein>
<keyword evidence="3" id="KW-1185">Reference proteome</keyword>
<dbReference type="AlphaFoldDB" id="A0A2P7BPT8"/>
<evidence type="ECO:0000313" key="3">
    <source>
        <dbReference type="Proteomes" id="UP000241444"/>
    </source>
</evidence>
<evidence type="ECO:0000313" key="2">
    <source>
        <dbReference type="EMBL" id="PSH68498.1"/>
    </source>
</evidence>
<proteinExistence type="predicted"/>
<organism evidence="2 3">
    <name type="scientific">Phyllobacterium brassicacearum</name>
    <dbReference type="NCBI Taxonomy" id="314235"/>
    <lineage>
        <taxon>Bacteria</taxon>
        <taxon>Pseudomonadati</taxon>
        <taxon>Pseudomonadota</taxon>
        <taxon>Alphaproteobacteria</taxon>
        <taxon>Hyphomicrobiales</taxon>
        <taxon>Phyllobacteriaceae</taxon>
        <taxon>Phyllobacterium</taxon>
    </lineage>
</organism>
<reference evidence="3" key="1">
    <citation type="submission" date="2017-11" db="EMBL/GenBank/DDBJ databases">
        <authorList>
            <person name="Kuznetsova I."/>
            <person name="Sazanova A."/>
            <person name="Chirak E."/>
            <person name="Safronova V."/>
            <person name="Willems A."/>
        </authorList>
    </citation>
    <scope>NUCLEOTIDE SEQUENCE [LARGE SCALE GENOMIC DNA]</scope>
    <source>
        <strain evidence="3">STM 196</strain>
    </source>
</reference>
<dbReference type="InterPro" id="IPR025484">
    <property type="entry name" value="DUF4376"/>
</dbReference>
<dbReference type="Pfam" id="PF14301">
    <property type="entry name" value="DUF4376"/>
    <property type="match status" value="1"/>
</dbReference>